<comment type="caution">
    <text evidence="1">The sequence shown here is derived from an EMBL/GenBank/DDBJ whole genome shotgun (WGS) entry which is preliminary data.</text>
</comment>
<dbReference type="EMBL" id="JACSRA010000024">
    <property type="protein sequence ID" value="MBD7912470.1"/>
    <property type="molecule type" value="Genomic_DNA"/>
</dbReference>
<reference evidence="1 2" key="1">
    <citation type="submission" date="2020-08" db="EMBL/GenBank/DDBJ databases">
        <title>A Genomic Blueprint of the Chicken Gut Microbiome.</title>
        <authorList>
            <person name="Gilroy R."/>
            <person name="Ravi A."/>
            <person name="Getino M."/>
            <person name="Pursley I."/>
            <person name="Horton D.L."/>
            <person name="Alikhan N.-F."/>
            <person name="Baker D."/>
            <person name="Gharbi K."/>
            <person name="Hall N."/>
            <person name="Watson M."/>
            <person name="Adriaenssens E.M."/>
            <person name="Foster-Nyarko E."/>
            <person name="Jarju S."/>
            <person name="Secka A."/>
            <person name="Antonio M."/>
            <person name="Oren A."/>
            <person name="Chaudhuri R."/>
            <person name="La Ragione R.M."/>
            <person name="Hildebrand F."/>
            <person name="Pallen M.J."/>
        </authorList>
    </citation>
    <scope>NUCLEOTIDE SEQUENCE [LARGE SCALE GENOMIC DNA]</scope>
    <source>
        <strain evidence="1 2">Sa3CVN1</strain>
    </source>
</reference>
<dbReference type="RefSeq" id="WP_143317709.1">
    <property type="nucleotide sequence ID" value="NZ_JACSRA010000024.1"/>
</dbReference>
<name>A0ABR8PWC2_9CLOT</name>
<keyword evidence="2" id="KW-1185">Reference proteome</keyword>
<dbReference type="Proteomes" id="UP000627781">
    <property type="component" value="Unassembled WGS sequence"/>
</dbReference>
<dbReference type="InterPro" id="IPR038509">
    <property type="entry name" value="IFS_sf"/>
</dbReference>
<protein>
    <submittedName>
        <fullName evidence="1">Uncharacterized protein</fullName>
    </submittedName>
</protein>
<dbReference type="Gene3D" id="1.25.40.520">
    <property type="match status" value="1"/>
</dbReference>
<gene>
    <name evidence="1" type="ORF">H9661_13990</name>
</gene>
<sequence length="162" mass="19128">MEDDINRKSLLLAIKRNELDDFLVGRGVYSFGFNPYRPGNSMLDLDNAMPEIYKYHIDEPDERVDILLEKTLLEWLTWKSGIGVYAVFLVLSYQLKMEKLKKSPFSINKKEIIRELRKDALTYEGKLKNRKEYEGENLTEGLWEAMQLENERNIKDYGIEIL</sequence>
<organism evidence="1 2">
    <name type="scientific">Clostridium cibarium</name>
    <dbReference type="NCBI Taxonomy" id="2762247"/>
    <lineage>
        <taxon>Bacteria</taxon>
        <taxon>Bacillati</taxon>
        <taxon>Bacillota</taxon>
        <taxon>Clostridia</taxon>
        <taxon>Eubacteriales</taxon>
        <taxon>Clostridiaceae</taxon>
        <taxon>Clostridium</taxon>
    </lineage>
</organism>
<accession>A0ABR8PWC2</accession>
<evidence type="ECO:0000313" key="2">
    <source>
        <dbReference type="Proteomes" id="UP000627781"/>
    </source>
</evidence>
<proteinExistence type="predicted"/>
<evidence type="ECO:0000313" key="1">
    <source>
        <dbReference type="EMBL" id="MBD7912470.1"/>
    </source>
</evidence>